<name>A0A834E555_9CHIR</name>
<feature type="compositionally biased region" description="Basic and acidic residues" evidence="1">
    <location>
        <begin position="75"/>
        <end position="85"/>
    </location>
</feature>
<dbReference type="Proteomes" id="UP000664940">
    <property type="component" value="Unassembled WGS sequence"/>
</dbReference>
<gene>
    <name evidence="2" type="ORF">HJG60_011182</name>
</gene>
<evidence type="ECO:0000313" key="2">
    <source>
        <dbReference type="EMBL" id="KAF6104164.1"/>
    </source>
</evidence>
<dbReference type="AlphaFoldDB" id="A0A834E555"/>
<protein>
    <submittedName>
        <fullName evidence="2">Uncharacterized protein</fullName>
    </submittedName>
</protein>
<accession>A0A834E555</accession>
<comment type="caution">
    <text evidence="2">The sequence shown here is derived from an EMBL/GenBank/DDBJ whole genome shotgun (WGS) entry which is preliminary data.</text>
</comment>
<feature type="compositionally biased region" description="Basic residues" evidence="1">
    <location>
        <begin position="96"/>
        <end position="107"/>
    </location>
</feature>
<feature type="region of interest" description="Disordered" evidence="1">
    <location>
        <begin position="71"/>
        <end position="120"/>
    </location>
</feature>
<evidence type="ECO:0000256" key="1">
    <source>
        <dbReference type="SAM" id="MobiDB-lite"/>
    </source>
</evidence>
<sequence length="120" mass="13712">MVRVERTKGGKCYQNPESSVLEKEPLNRSCVHKQWVHCWHHDAKENIGKEYPNPSLLLTYIAGQCSALLHPMRSRQQENTEDTVHEGQPPGTEKGRKSRTKGTKRRLPSTELHAKTVNNT</sequence>
<organism evidence="2 3">
    <name type="scientific">Phyllostomus discolor</name>
    <name type="common">pale spear-nosed bat</name>
    <dbReference type="NCBI Taxonomy" id="89673"/>
    <lineage>
        <taxon>Eukaryota</taxon>
        <taxon>Metazoa</taxon>
        <taxon>Chordata</taxon>
        <taxon>Craniata</taxon>
        <taxon>Vertebrata</taxon>
        <taxon>Euteleostomi</taxon>
        <taxon>Mammalia</taxon>
        <taxon>Eutheria</taxon>
        <taxon>Laurasiatheria</taxon>
        <taxon>Chiroptera</taxon>
        <taxon>Yangochiroptera</taxon>
        <taxon>Phyllostomidae</taxon>
        <taxon>Phyllostominae</taxon>
        <taxon>Phyllostomus</taxon>
    </lineage>
</organism>
<evidence type="ECO:0000313" key="3">
    <source>
        <dbReference type="Proteomes" id="UP000664940"/>
    </source>
</evidence>
<proteinExistence type="predicted"/>
<reference evidence="2 3" key="1">
    <citation type="journal article" date="2020" name="Nature">
        <title>Six reference-quality genomes reveal evolution of bat adaptations.</title>
        <authorList>
            <person name="Jebb D."/>
            <person name="Huang Z."/>
            <person name="Pippel M."/>
            <person name="Hughes G.M."/>
            <person name="Lavrichenko K."/>
            <person name="Devanna P."/>
            <person name="Winkler S."/>
            <person name="Jermiin L.S."/>
            <person name="Skirmuntt E.C."/>
            <person name="Katzourakis A."/>
            <person name="Burkitt-Gray L."/>
            <person name="Ray D.A."/>
            <person name="Sullivan K.A.M."/>
            <person name="Roscito J.G."/>
            <person name="Kirilenko B.M."/>
            <person name="Davalos L.M."/>
            <person name="Corthals A.P."/>
            <person name="Power M.L."/>
            <person name="Jones G."/>
            <person name="Ransome R.D."/>
            <person name="Dechmann D.K.N."/>
            <person name="Locatelli A.G."/>
            <person name="Puechmaille S.J."/>
            <person name="Fedrigo O."/>
            <person name="Jarvis E.D."/>
            <person name="Hiller M."/>
            <person name="Vernes S.C."/>
            <person name="Myers E.W."/>
            <person name="Teeling E.C."/>
        </authorList>
    </citation>
    <scope>NUCLEOTIDE SEQUENCE [LARGE SCALE GENOMIC DNA]</scope>
    <source>
        <strain evidence="2">Bat1K_MPI-CBG_1</strain>
    </source>
</reference>
<dbReference type="EMBL" id="JABVXQ010000006">
    <property type="protein sequence ID" value="KAF6104164.1"/>
    <property type="molecule type" value="Genomic_DNA"/>
</dbReference>